<evidence type="ECO:0000313" key="3">
    <source>
        <dbReference type="EMBL" id="GMG31892.1"/>
    </source>
</evidence>
<dbReference type="Proteomes" id="UP001165063">
    <property type="component" value="Unassembled WGS sequence"/>
</dbReference>
<dbReference type="PANTHER" id="PTHR10404">
    <property type="entry name" value="N-ACETYLATED-ALPHA-LINKED ACIDIC DIPEPTIDASE"/>
    <property type="match status" value="1"/>
</dbReference>
<dbReference type="SUPFAM" id="SSF52025">
    <property type="entry name" value="PA domain"/>
    <property type="match status" value="1"/>
</dbReference>
<proteinExistence type="predicted"/>
<comment type="caution">
    <text evidence="3">The sequence shown here is derived from an EMBL/GenBank/DDBJ whole genome shotgun (WGS) entry which is preliminary data.</text>
</comment>
<dbReference type="SUPFAM" id="SSF53187">
    <property type="entry name" value="Zn-dependent exopeptidases"/>
    <property type="match status" value="1"/>
</dbReference>
<name>A0A9W7DGV4_AMBMO</name>
<dbReference type="Gene3D" id="3.50.30.30">
    <property type="match status" value="1"/>
</dbReference>
<dbReference type="InterPro" id="IPR003137">
    <property type="entry name" value="PA_domain"/>
</dbReference>
<reference evidence="3" key="1">
    <citation type="submission" date="2023-04" db="EMBL/GenBank/DDBJ databases">
        <title>Ambrosiozyma monospora NBRC 1965.</title>
        <authorList>
            <person name="Ichikawa N."/>
            <person name="Sato H."/>
            <person name="Tonouchi N."/>
        </authorList>
    </citation>
    <scope>NUCLEOTIDE SEQUENCE</scope>
    <source>
        <strain evidence="3">NBRC 1965</strain>
    </source>
</reference>
<sequence>MPEPFPNTNDANHLNYNTSNPNISITNEYSTSTDDLLATLLSTSQQKLNSTSSSRKNSLPSQYNYQSINDPDNSNFLSIPVVSHDLRRSRSLTESIANSVKYVADKTVQQIRRRRFISSCCIGIFAVFLFNLIFLPRTSLDRDLRRLHGEFLTFDDCQRMLLTHLNFKSHVREYITDYEDELHMPGENHESTLDIFKNFKFKTGLDKYEVWINKPTDNWLKLFNDDSGEMIFKAGLKESELLNFLPYTANGTAKSEFVFANYGTVSDFKALADEHVDVKSKIIIAREGQIHTSLKIKNAEHAGASAVLLYHDPYDDGKFTESNGYKPYPDGPARSPFSISKQTVNFVVEQPGDPTTPGWSSTLFSRRIKPETVPKIPSISLSYADVSPILQHLLSGPDMGWKGDVDGYGYLPGPSTGFSLDFGNLVQYKIKPIYNIVNEITGVMRDEEVIVGANRDIIGGIGGANLGHHALMELARGFNELVKLGWKPLRTIKFISWDGSSYGQLGSTEFGEKFVKNRSKSSVQ</sequence>
<dbReference type="OrthoDB" id="5841748at2759"/>
<keyword evidence="1" id="KW-0472">Membrane</keyword>
<dbReference type="PANTHER" id="PTHR10404:SF46">
    <property type="entry name" value="VACUOLAR PROTEIN SORTING-ASSOCIATED PROTEIN 70"/>
    <property type="match status" value="1"/>
</dbReference>
<evidence type="ECO:0000256" key="1">
    <source>
        <dbReference type="SAM" id="Phobius"/>
    </source>
</evidence>
<dbReference type="EMBL" id="BSXU01001871">
    <property type="protein sequence ID" value="GMG31892.1"/>
    <property type="molecule type" value="Genomic_DNA"/>
</dbReference>
<accession>A0A9W7DGV4</accession>
<feature type="transmembrane region" description="Helical" evidence="1">
    <location>
        <begin position="116"/>
        <end position="135"/>
    </location>
</feature>
<dbReference type="InterPro" id="IPR039373">
    <property type="entry name" value="Peptidase_M28B"/>
</dbReference>
<dbReference type="Pfam" id="PF02225">
    <property type="entry name" value="PA"/>
    <property type="match status" value="1"/>
</dbReference>
<keyword evidence="1" id="KW-1133">Transmembrane helix</keyword>
<protein>
    <submittedName>
        <fullName evidence="3">Unnamed protein product</fullName>
    </submittedName>
</protein>
<dbReference type="InterPro" id="IPR046450">
    <property type="entry name" value="PA_dom_sf"/>
</dbReference>
<gene>
    <name evidence="3" type="ORF">Amon01_000405900</name>
</gene>
<evidence type="ECO:0000313" key="4">
    <source>
        <dbReference type="Proteomes" id="UP001165063"/>
    </source>
</evidence>
<organism evidence="3 4">
    <name type="scientific">Ambrosiozyma monospora</name>
    <name type="common">Yeast</name>
    <name type="synonym">Endomycopsis monosporus</name>
    <dbReference type="NCBI Taxonomy" id="43982"/>
    <lineage>
        <taxon>Eukaryota</taxon>
        <taxon>Fungi</taxon>
        <taxon>Dikarya</taxon>
        <taxon>Ascomycota</taxon>
        <taxon>Saccharomycotina</taxon>
        <taxon>Pichiomycetes</taxon>
        <taxon>Pichiales</taxon>
        <taxon>Pichiaceae</taxon>
        <taxon>Ambrosiozyma</taxon>
    </lineage>
</organism>
<keyword evidence="1" id="KW-0812">Transmembrane</keyword>
<dbReference type="AlphaFoldDB" id="A0A9W7DGV4"/>
<evidence type="ECO:0000259" key="2">
    <source>
        <dbReference type="Pfam" id="PF02225"/>
    </source>
</evidence>
<keyword evidence="4" id="KW-1185">Reference proteome</keyword>
<dbReference type="Gene3D" id="3.40.630.10">
    <property type="entry name" value="Zn peptidases"/>
    <property type="match status" value="1"/>
</dbReference>
<feature type="domain" description="PA" evidence="2">
    <location>
        <begin position="259"/>
        <end position="341"/>
    </location>
</feature>
<dbReference type="GO" id="GO:0004180">
    <property type="term" value="F:carboxypeptidase activity"/>
    <property type="evidence" value="ECO:0007669"/>
    <property type="project" value="TreeGrafter"/>
</dbReference>